<keyword evidence="1" id="KW-1133">Transmembrane helix</keyword>
<gene>
    <name evidence="2" type="ORF">HPSH169_01895</name>
</gene>
<evidence type="ECO:0000313" key="2">
    <source>
        <dbReference type="EMBL" id="AFH99079.1"/>
    </source>
</evidence>
<protein>
    <submittedName>
        <fullName evidence="2">Uncharacterized protein</fullName>
    </submittedName>
</protein>
<feature type="transmembrane region" description="Helical" evidence="1">
    <location>
        <begin position="7"/>
        <end position="26"/>
    </location>
</feature>
<organism evidence="2 3">
    <name type="scientific">Helicobacter pylori Shi169</name>
    <dbReference type="NCBI Taxonomy" id="1163741"/>
    <lineage>
        <taxon>Bacteria</taxon>
        <taxon>Pseudomonadati</taxon>
        <taxon>Campylobacterota</taxon>
        <taxon>Epsilonproteobacteria</taxon>
        <taxon>Campylobacterales</taxon>
        <taxon>Helicobacteraceae</taxon>
        <taxon>Helicobacter</taxon>
    </lineage>
</organism>
<accession>A0A0E0WAC1</accession>
<feature type="transmembrane region" description="Helical" evidence="1">
    <location>
        <begin position="223"/>
        <end position="251"/>
    </location>
</feature>
<feature type="transmembrane region" description="Helical" evidence="1">
    <location>
        <begin position="32"/>
        <end position="52"/>
    </location>
</feature>
<dbReference type="Proteomes" id="UP000005007">
    <property type="component" value="Chromosome"/>
</dbReference>
<keyword evidence="1" id="KW-0472">Membrane</keyword>
<sequence>MFRCFKNILYASVIVGVLLGLWRWTYDKFCSSLLFVLLILGIVAYSYISLKMHQRKCFAKCFVNKKSCLSKMLLSPIMVSCFYVIFSIFTSVSIAYSVLDYNWMMWGLVFCTILVCAAVFGVFEKMLKNIIKEDYLMLMSREASSFIGALLFVVLSCYVIYTNNIPGYLKPALIDTIKAASDSIYSSCDYTDYFLKARKMLEGFAWWGMFKAESMGMNKGFMVAGWVVFIIYNALSGIAISRLSAQIIYWLSKYFRSECGK</sequence>
<feature type="transmembrane region" description="Helical" evidence="1">
    <location>
        <begin position="143"/>
        <end position="161"/>
    </location>
</feature>
<feature type="transmembrane region" description="Helical" evidence="1">
    <location>
        <begin position="103"/>
        <end position="123"/>
    </location>
</feature>
<dbReference type="EMBL" id="CP003473">
    <property type="protein sequence ID" value="AFH99079.1"/>
    <property type="molecule type" value="Genomic_DNA"/>
</dbReference>
<dbReference type="HOGENOM" id="CLU_093122_0_0_7"/>
<name>A0A0E0WAC1_HELPX</name>
<keyword evidence="1" id="KW-0812">Transmembrane</keyword>
<evidence type="ECO:0000313" key="3">
    <source>
        <dbReference type="Proteomes" id="UP000005007"/>
    </source>
</evidence>
<proteinExistence type="predicted"/>
<dbReference type="KEGG" id="hhq:HPSH169_01895"/>
<feature type="transmembrane region" description="Helical" evidence="1">
    <location>
        <begin position="73"/>
        <end position="97"/>
    </location>
</feature>
<dbReference type="RefSeq" id="WP_000488067.1">
    <property type="nucleotide sequence ID" value="NC_017740.1"/>
</dbReference>
<reference evidence="2 3" key="1">
    <citation type="submission" date="2012-04" db="EMBL/GenBank/DDBJ databases">
        <authorList>
            <person name="Kersulyte D."/>
            <person name="Cabrera L."/>
            <person name="Pacheco R."/>
            <person name="Herrera P."/>
            <person name="Rodriguez C."/>
            <person name="Gilman R.H."/>
            <person name="Berg D.E."/>
        </authorList>
    </citation>
    <scope>NUCLEOTIDE SEQUENCE [LARGE SCALE GENOMIC DNA]</scope>
    <source>
        <strain evidence="2 3">Shi169</strain>
    </source>
</reference>
<dbReference type="AlphaFoldDB" id="A0A0E0WAC1"/>
<evidence type="ECO:0000256" key="1">
    <source>
        <dbReference type="SAM" id="Phobius"/>
    </source>
</evidence>
<dbReference type="PATRIC" id="fig|1163741.3.peg.380"/>